<proteinExistence type="inferred from homology"/>
<dbReference type="GO" id="GO:0005200">
    <property type="term" value="F:structural constituent of cytoskeleton"/>
    <property type="evidence" value="ECO:0007669"/>
    <property type="project" value="InterPro"/>
</dbReference>
<evidence type="ECO:0000256" key="3">
    <source>
        <dbReference type="ARBA" id="ARBA00009636"/>
    </source>
</evidence>
<comment type="catalytic activity">
    <reaction evidence="12">
        <text>GTP + H2O = GDP + phosphate + H(+)</text>
        <dbReference type="Rhea" id="RHEA:19669"/>
        <dbReference type="ChEBI" id="CHEBI:15377"/>
        <dbReference type="ChEBI" id="CHEBI:15378"/>
        <dbReference type="ChEBI" id="CHEBI:37565"/>
        <dbReference type="ChEBI" id="CHEBI:43474"/>
        <dbReference type="ChEBI" id="CHEBI:58189"/>
    </reaction>
    <physiologicalReaction direction="left-to-right" evidence="12">
        <dbReference type="Rhea" id="RHEA:19670"/>
    </physiologicalReaction>
</comment>
<dbReference type="Pfam" id="PF03953">
    <property type="entry name" value="Tubulin_C"/>
    <property type="match status" value="1"/>
</dbReference>
<comment type="similarity">
    <text evidence="3 13">Belongs to the tubulin family.</text>
</comment>
<reference evidence="18" key="1">
    <citation type="submission" date="2003-08" db="EMBL/GenBank/DDBJ databases">
        <authorList>
            <person name="Birren B."/>
            <person name="Nusbaum C."/>
            <person name="Abebe A."/>
            <person name="Abouelleil A."/>
            <person name="Adekoya E."/>
            <person name="Ait-zahra M."/>
            <person name="Allen N."/>
            <person name="Allen T."/>
            <person name="An P."/>
            <person name="Anderson M."/>
            <person name="Anderson S."/>
            <person name="Arachchi H."/>
            <person name="Armbruster J."/>
            <person name="Bachantsang P."/>
            <person name="Baldwin J."/>
            <person name="Barry A."/>
            <person name="Bayul T."/>
            <person name="Blitshsteyn B."/>
            <person name="Bloom T."/>
            <person name="Blye J."/>
            <person name="Boguslavskiy L."/>
            <person name="Borowsky M."/>
            <person name="Boukhgalter B."/>
            <person name="Brunache A."/>
            <person name="Butler J."/>
            <person name="Calixte N."/>
            <person name="Calvo S."/>
            <person name="Camarata J."/>
            <person name="Campo K."/>
            <person name="Chang J."/>
            <person name="Cheshatsang Y."/>
            <person name="Citroen M."/>
            <person name="Collymore A."/>
            <person name="Considine T."/>
            <person name="Cook A."/>
            <person name="Cooke P."/>
            <person name="Corum B."/>
            <person name="Cuomo C."/>
            <person name="David R."/>
            <person name="Dawoe T."/>
            <person name="Degray S."/>
            <person name="Dodge S."/>
            <person name="Dooley K."/>
            <person name="Dorje P."/>
            <person name="Dorjee K."/>
            <person name="Dorris L."/>
            <person name="Duffey N."/>
            <person name="Dupes A."/>
            <person name="Elkins T."/>
            <person name="Engels R."/>
            <person name="Erickson J."/>
            <person name="Farina A."/>
            <person name="Faro S."/>
            <person name="Ferreira P."/>
            <person name="Fischer H."/>
            <person name="Fitzgerald M."/>
            <person name="Foley K."/>
            <person name="Gage D."/>
            <person name="Galagan J."/>
            <person name="Gearin G."/>
            <person name="Gnerre S."/>
            <person name="Gnirke A."/>
            <person name="Goyette A."/>
            <person name="Graham J."/>
            <person name="Grandbois E."/>
            <person name="Gyaltsen K."/>
            <person name="Hafez N."/>
            <person name="Hagopian D."/>
            <person name="Hagos B."/>
            <person name="Hall J."/>
            <person name="Hatcher B."/>
            <person name="Heller A."/>
            <person name="Higgins H."/>
            <person name="Honan T."/>
            <person name="Horn A."/>
            <person name="Houde N."/>
            <person name="Hughes L."/>
            <person name="Hulme W."/>
            <person name="Husby E."/>
            <person name="Iliev I."/>
            <person name="Jaffe D."/>
            <person name="Jones C."/>
            <person name="Kamal M."/>
            <person name="Kamat A."/>
            <person name="Kamvysselis M."/>
            <person name="Karlsson E."/>
            <person name="Kells C."/>
            <person name="Kieu A."/>
            <person name="Kisner P."/>
            <person name="Kodira C."/>
            <person name="Kulbokas E."/>
            <person name="Labutti K."/>
            <person name="Lama D."/>
            <person name="Landers T."/>
            <person name="Leger J."/>
            <person name="Levine S."/>
            <person name="Lewis D."/>
            <person name="Lewis T."/>
            <person name="Lindblad-toh K."/>
            <person name="Liu X."/>
            <person name="Lokyitsang T."/>
            <person name="Lokyitsang Y."/>
            <person name="Lucien O."/>
            <person name="Lui A."/>
            <person name="Ma L.J."/>
            <person name="Mabbitt R."/>
            <person name="Macdonald J."/>
            <person name="Maclean C."/>
            <person name="Major J."/>
            <person name="Manning J."/>
            <person name="Marabella R."/>
            <person name="Maru K."/>
            <person name="Matthews C."/>
            <person name="Mauceli E."/>
            <person name="Mccarthy M."/>
            <person name="Mcdonough S."/>
            <person name="Mcghee T."/>
            <person name="Meldrim J."/>
            <person name="Meneus L."/>
            <person name="Mesirov J."/>
            <person name="Mihalev A."/>
            <person name="Mihova T."/>
            <person name="Mikkelsen T."/>
            <person name="Mlenga V."/>
            <person name="Moru K."/>
            <person name="Mozes J."/>
            <person name="Mulrain L."/>
            <person name="Munson G."/>
            <person name="Naylor J."/>
            <person name="Newes C."/>
            <person name="Nguyen C."/>
            <person name="Nguyen N."/>
            <person name="Nguyen T."/>
            <person name="Nicol R."/>
            <person name="Nielsen C."/>
            <person name="Nizzari M."/>
            <person name="Norbu C."/>
            <person name="Norbu N."/>
            <person name="O'donnell P."/>
            <person name="Okoawo O."/>
            <person name="O'leary S."/>
            <person name="Omotosho B."/>
            <person name="O'neill K."/>
            <person name="Osman S."/>
            <person name="Parker S."/>
            <person name="Perrin D."/>
            <person name="Phunkhang P."/>
            <person name="Piqani B."/>
            <person name="Purcell S."/>
            <person name="Rachupka T."/>
            <person name="Ramasamy U."/>
            <person name="Rameau R."/>
            <person name="Ray V."/>
            <person name="Raymond C."/>
            <person name="Retta R."/>
            <person name="Richardson S."/>
            <person name="Rise C."/>
            <person name="Rodriguez J."/>
            <person name="Rogers J."/>
            <person name="Rogov P."/>
            <person name="Rutman M."/>
            <person name="Schupbach R."/>
            <person name="Seaman C."/>
            <person name="Settipalli S."/>
            <person name="Sharpe T."/>
            <person name="Sheridan J."/>
            <person name="Sherpa N."/>
            <person name="Shi J."/>
            <person name="Smirnov S."/>
            <person name="Smith C."/>
            <person name="Sougnez C."/>
            <person name="Spencer B."/>
            <person name="Stalker J."/>
            <person name="Stange-thomann N."/>
            <person name="Stavropoulos S."/>
            <person name="Stetson K."/>
            <person name="Stone C."/>
            <person name="Stone S."/>
            <person name="Stubbs M."/>
            <person name="Talamas J."/>
            <person name="Tchuinga P."/>
            <person name="Tenzing P."/>
            <person name="Tesfaye S."/>
            <person name="Theodore J."/>
            <person name="Thoulutsang Y."/>
            <person name="Topham K."/>
            <person name="Towey S."/>
            <person name="Tsamla T."/>
            <person name="Tsomo N."/>
            <person name="Vallee D."/>
            <person name="Vassiliev H."/>
            <person name="Venkataraman V."/>
            <person name="Vinson J."/>
            <person name="Vo A."/>
            <person name="Wade C."/>
            <person name="Wang S."/>
            <person name="Wangchuk T."/>
            <person name="Wangdi T."/>
            <person name="Whittaker C."/>
            <person name="Wilkinson J."/>
            <person name="Wu Y."/>
            <person name="Wyman D."/>
            <person name="Yadav S."/>
            <person name="Yang S."/>
            <person name="Yang X."/>
            <person name="Yeager S."/>
            <person name="Yee E."/>
            <person name="Young G."/>
            <person name="Zainoun J."/>
            <person name="Zembeck L."/>
            <person name="Zimmer A."/>
            <person name="Zody M."/>
            <person name="Lander E."/>
        </authorList>
    </citation>
    <scope>NUCLEOTIDE SEQUENCE [LARGE SCALE GENOMIC DNA]</scope>
</reference>
<evidence type="ECO:0000313" key="18">
    <source>
        <dbReference type="Proteomes" id="UP000007875"/>
    </source>
</evidence>
<evidence type="ECO:0000256" key="13">
    <source>
        <dbReference type="RuleBase" id="RU000352"/>
    </source>
</evidence>
<keyword evidence="4" id="KW-0963">Cytoplasm</keyword>
<dbReference type="InterPro" id="IPR037103">
    <property type="entry name" value="Tubulin/FtsZ-like_C"/>
</dbReference>
<dbReference type="Pfam" id="PF00091">
    <property type="entry name" value="Tubulin"/>
    <property type="match status" value="1"/>
</dbReference>
<dbReference type="FunFam" id="3.40.50.1440:FF:000007">
    <property type="entry name" value="Tubulin alpha chain"/>
    <property type="match status" value="1"/>
</dbReference>
<dbReference type="FunCoup" id="H2YDX4">
    <property type="interactions" value="23"/>
</dbReference>
<evidence type="ECO:0000256" key="12">
    <source>
        <dbReference type="ARBA" id="ARBA00049117"/>
    </source>
</evidence>
<dbReference type="Proteomes" id="UP000007875">
    <property type="component" value="Unassembled WGS sequence"/>
</dbReference>
<accession>H2YDX4</accession>
<evidence type="ECO:0000256" key="14">
    <source>
        <dbReference type="SAM" id="Coils"/>
    </source>
</evidence>
<dbReference type="GO" id="GO:0005525">
    <property type="term" value="F:GTP binding"/>
    <property type="evidence" value="ECO:0007669"/>
    <property type="project" value="UniProtKB-UniRule"/>
</dbReference>
<keyword evidence="8" id="KW-0378">Hydrolase</keyword>
<dbReference type="InterPro" id="IPR002452">
    <property type="entry name" value="Alpha_tubulin"/>
</dbReference>
<protein>
    <recommendedName>
        <fullName evidence="13">Tubulin alpha chain</fullName>
    </recommendedName>
</protein>
<dbReference type="Gene3D" id="1.10.287.600">
    <property type="entry name" value="Helix hairpin bin"/>
    <property type="match status" value="1"/>
</dbReference>
<feature type="domain" description="Tubulin/FtsZ 2-layer sandwich" evidence="16">
    <location>
        <begin position="247"/>
        <end position="392"/>
    </location>
</feature>
<dbReference type="InterPro" id="IPR000217">
    <property type="entry name" value="Tubulin"/>
</dbReference>
<dbReference type="GeneTree" id="ENSGT00940000164588"/>
<evidence type="ECO:0000256" key="7">
    <source>
        <dbReference type="ARBA" id="ARBA00022741"/>
    </source>
</evidence>
<dbReference type="Gene3D" id="3.40.50.1440">
    <property type="entry name" value="Tubulin/FtsZ, GTPase domain"/>
    <property type="match status" value="1"/>
</dbReference>
<dbReference type="InterPro" id="IPR036525">
    <property type="entry name" value="Tubulin/FtsZ_GTPase_sf"/>
</dbReference>
<evidence type="ECO:0000259" key="16">
    <source>
        <dbReference type="SMART" id="SM00865"/>
    </source>
</evidence>
<dbReference type="FunFam" id="1.10.287.600:FF:000005">
    <property type="entry name" value="Tubulin alpha chain"/>
    <property type="match status" value="1"/>
</dbReference>
<dbReference type="AlphaFoldDB" id="H2YDX4"/>
<evidence type="ECO:0000256" key="6">
    <source>
        <dbReference type="ARBA" id="ARBA00022723"/>
    </source>
</evidence>
<comment type="subcellular location">
    <subcellularLocation>
        <location evidence="2">Cytoplasm</location>
        <location evidence="2">Cytoskeleton</location>
    </subcellularLocation>
</comment>
<dbReference type="PANTHER" id="PTHR11588">
    <property type="entry name" value="TUBULIN"/>
    <property type="match status" value="1"/>
</dbReference>
<dbReference type="InterPro" id="IPR008280">
    <property type="entry name" value="Tub_FtsZ_C"/>
</dbReference>
<dbReference type="FunFam" id="3.30.1330.20:FF:000001">
    <property type="entry name" value="Tubulin alpha chain"/>
    <property type="match status" value="1"/>
</dbReference>
<reference evidence="17" key="2">
    <citation type="submission" date="2025-08" db="UniProtKB">
        <authorList>
            <consortium name="Ensembl"/>
        </authorList>
    </citation>
    <scope>IDENTIFICATION</scope>
</reference>
<comment type="function">
    <text evidence="13">Tubulin is the major constituent of microtubules, a cylinder consisting of laterally associated linear protofilaments composed of alpha- and beta-tubulin heterodimers. Microtubules grow by the addition of GTP-tubulin dimers to the microtubule end, where a stabilizing cap forms. Below the cap, tubulin dimers are in GDP-bound state, owing to GTPase activity of alpha-tubulin.</text>
</comment>
<name>H2YDX4_CIOSA</name>
<dbReference type="CDD" id="cd02186">
    <property type="entry name" value="alpha_tubulin"/>
    <property type="match status" value="1"/>
</dbReference>
<dbReference type="SUPFAM" id="SSF52490">
    <property type="entry name" value="Tubulin nucleotide-binding domain-like"/>
    <property type="match status" value="1"/>
</dbReference>
<organism evidence="17 18">
    <name type="scientific">Ciona savignyi</name>
    <name type="common">Pacific transparent sea squirt</name>
    <dbReference type="NCBI Taxonomy" id="51511"/>
    <lineage>
        <taxon>Eukaryota</taxon>
        <taxon>Metazoa</taxon>
        <taxon>Chordata</taxon>
        <taxon>Tunicata</taxon>
        <taxon>Ascidiacea</taxon>
        <taxon>Phlebobranchia</taxon>
        <taxon>Cionidae</taxon>
        <taxon>Ciona</taxon>
    </lineage>
</organism>
<reference evidence="17" key="3">
    <citation type="submission" date="2025-09" db="UniProtKB">
        <authorList>
            <consortium name="Ensembl"/>
        </authorList>
    </citation>
    <scope>IDENTIFICATION</scope>
</reference>
<dbReference type="STRING" id="51511.ENSCSAVP00000003522"/>
<evidence type="ECO:0000259" key="15">
    <source>
        <dbReference type="SMART" id="SM00864"/>
    </source>
</evidence>
<dbReference type="SUPFAM" id="SSF55307">
    <property type="entry name" value="Tubulin C-terminal domain-like"/>
    <property type="match status" value="1"/>
</dbReference>
<dbReference type="Gene3D" id="3.30.1330.20">
    <property type="entry name" value="Tubulin/FtsZ, C-terminal domain"/>
    <property type="match status" value="1"/>
</dbReference>
<dbReference type="GO" id="GO:0007017">
    <property type="term" value="P:microtubule-based process"/>
    <property type="evidence" value="ECO:0007669"/>
    <property type="project" value="InterPro"/>
</dbReference>
<keyword evidence="9" id="KW-0460">Magnesium</keyword>
<comment type="cofactor">
    <cofactor evidence="1">
        <name>Mg(2+)</name>
        <dbReference type="ChEBI" id="CHEBI:18420"/>
    </cofactor>
</comment>
<dbReference type="SMART" id="SM00864">
    <property type="entry name" value="Tubulin"/>
    <property type="match status" value="1"/>
</dbReference>
<feature type="domain" description="Tubulin/FtsZ GTPase" evidence="15">
    <location>
        <begin position="48"/>
        <end position="245"/>
    </location>
</feature>
<dbReference type="OMA" id="DICANNL"/>
<dbReference type="GO" id="GO:0005874">
    <property type="term" value="C:microtubule"/>
    <property type="evidence" value="ECO:0007669"/>
    <property type="project" value="UniProtKB-KW"/>
</dbReference>
<dbReference type="PRINTS" id="PR01162">
    <property type="entry name" value="ALPHATUBULIN"/>
</dbReference>
<dbReference type="GO" id="GO:0046872">
    <property type="term" value="F:metal ion binding"/>
    <property type="evidence" value="ECO:0007669"/>
    <property type="project" value="UniProtKB-KW"/>
</dbReference>
<evidence type="ECO:0000256" key="9">
    <source>
        <dbReference type="ARBA" id="ARBA00022842"/>
    </source>
</evidence>
<dbReference type="InterPro" id="IPR017975">
    <property type="entry name" value="Tubulin_CS"/>
</dbReference>
<evidence type="ECO:0000256" key="8">
    <source>
        <dbReference type="ARBA" id="ARBA00022801"/>
    </source>
</evidence>
<keyword evidence="7 13" id="KW-0547">Nucleotide-binding</keyword>
<keyword evidence="14" id="KW-0175">Coiled coil</keyword>
<keyword evidence="6" id="KW-0479">Metal-binding</keyword>
<dbReference type="InParanoid" id="H2YDX4"/>
<dbReference type="eggNOG" id="KOG1376">
    <property type="taxonomic scope" value="Eukaryota"/>
</dbReference>
<keyword evidence="5 13" id="KW-0493">Microtubule</keyword>
<dbReference type="InterPro" id="IPR003008">
    <property type="entry name" value="Tubulin_FtsZ_GTPase"/>
</dbReference>
<dbReference type="InterPro" id="IPR023123">
    <property type="entry name" value="Tubulin_C"/>
</dbReference>
<evidence type="ECO:0000256" key="5">
    <source>
        <dbReference type="ARBA" id="ARBA00022701"/>
    </source>
</evidence>
<evidence type="ECO:0000256" key="1">
    <source>
        <dbReference type="ARBA" id="ARBA00001946"/>
    </source>
</evidence>
<keyword evidence="10 13" id="KW-0342">GTP-binding</keyword>
<sequence>QRECISIHIGQAGVQIGNSCWELYCLEHGIKPDGYAENTTVAKPDSSIGTFFQTTESGRHIPRAIFMDLEPTVIDEIKTGKYKTLFHPDQLITGKEDAANNYARGHYTVGKEKIEQTMDRINKLAESCEGLQGFLIFHSFGGGTGSGFTSLLMERLSIAFGRKSKLEFAVYPAPKISTAVVEPYNSVLTTHTTLEHTDCAFMVDNEAIYDICANNLGIDRPSYMNLNRVVAQVVSSITASLRFEGSLNVDLTEFQTNLVPYPRIHFPLATYAPIITTEKAHHEQLSVADITNACFEPNNTLVKCNPREGKYMACCMLYRGDVVPKDVSSAIAAVKQKRNVQFVDWCPTGFKVGINYRAPSRIPDSDMAQLNRSLCMLSNTTAIAAAWGRLNAKFDLMYAKRAFVHWYVGEGMEEGEFSEAREDLAALEKDYEEVGADSSELEEDEAEEY</sequence>
<dbReference type="SMART" id="SM00865">
    <property type="entry name" value="Tubulin_C"/>
    <property type="match status" value="1"/>
</dbReference>
<dbReference type="PROSITE" id="PS00227">
    <property type="entry name" value="TUBULIN"/>
    <property type="match status" value="1"/>
</dbReference>
<dbReference type="Ensembl" id="ENSCSAVT00000003577.1">
    <property type="protein sequence ID" value="ENSCSAVP00000003522.1"/>
    <property type="gene ID" value="ENSCSAVG00000002098.1"/>
</dbReference>
<dbReference type="GO" id="GO:0016787">
    <property type="term" value="F:hydrolase activity"/>
    <property type="evidence" value="ECO:0007669"/>
    <property type="project" value="UniProtKB-KW"/>
</dbReference>
<evidence type="ECO:0000256" key="10">
    <source>
        <dbReference type="ARBA" id="ARBA00023134"/>
    </source>
</evidence>
<comment type="subunit">
    <text evidence="13">Dimer of alpha and beta chains. A typical microtubule is a hollow water-filled tube with an outer diameter of 25 nm and an inner diameter of 15 nM. Alpha-beta heterodimers associate head-to-tail to form protofilaments running lengthwise along the microtubule wall with the beta-tubulin subunit facing the microtubule plus end conferring a structural polarity. Microtubules usually have 13 protofilaments but different protofilament numbers can be found in some organisms and specialized cells.</text>
</comment>
<dbReference type="PRINTS" id="PR01161">
    <property type="entry name" value="TUBULIN"/>
</dbReference>
<dbReference type="InterPro" id="IPR018316">
    <property type="entry name" value="Tubulin/FtsZ_2-layer-sand-dom"/>
</dbReference>
<keyword evidence="18" id="KW-1185">Reference proteome</keyword>
<evidence type="ECO:0000256" key="2">
    <source>
        <dbReference type="ARBA" id="ARBA00004245"/>
    </source>
</evidence>
<evidence type="ECO:0000256" key="4">
    <source>
        <dbReference type="ARBA" id="ARBA00022490"/>
    </source>
</evidence>
<evidence type="ECO:0000256" key="11">
    <source>
        <dbReference type="ARBA" id="ARBA00023212"/>
    </source>
</evidence>
<feature type="coiled-coil region" evidence="14">
    <location>
        <begin position="417"/>
        <end position="444"/>
    </location>
</feature>
<evidence type="ECO:0000313" key="17">
    <source>
        <dbReference type="Ensembl" id="ENSCSAVP00000003522.1"/>
    </source>
</evidence>
<keyword evidence="11" id="KW-0206">Cytoskeleton</keyword>